<dbReference type="Gene3D" id="3.30.70.3250">
    <property type="entry name" value="Ribonuclease P, Pop5 subunit"/>
    <property type="match status" value="1"/>
</dbReference>
<evidence type="ECO:0000313" key="3">
    <source>
        <dbReference type="EMBL" id="KAJ4832478.1"/>
    </source>
</evidence>
<dbReference type="Proteomes" id="UP001141552">
    <property type="component" value="Unassembled WGS sequence"/>
</dbReference>
<dbReference type="PANTHER" id="PTHR15441">
    <property type="entry name" value="RIBONUCLEASE P PROTEIN SUBUNIT P14"/>
    <property type="match status" value="1"/>
</dbReference>
<dbReference type="EMBL" id="JAKUCV010005122">
    <property type="protein sequence ID" value="KAJ4832478.1"/>
    <property type="molecule type" value="Genomic_DNA"/>
</dbReference>
<protein>
    <submittedName>
        <fullName evidence="3">Uncharacterized protein</fullName>
    </submittedName>
</protein>
<organism evidence="3 4">
    <name type="scientific">Turnera subulata</name>
    <dbReference type="NCBI Taxonomy" id="218843"/>
    <lineage>
        <taxon>Eukaryota</taxon>
        <taxon>Viridiplantae</taxon>
        <taxon>Streptophyta</taxon>
        <taxon>Embryophyta</taxon>
        <taxon>Tracheophyta</taxon>
        <taxon>Spermatophyta</taxon>
        <taxon>Magnoliopsida</taxon>
        <taxon>eudicotyledons</taxon>
        <taxon>Gunneridae</taxon>
        <taxon>Pentapetalae</taxon>
        <taxon>rosids</taxon>
        <taxon>fabids</taxon>
        <taxon>Malpighiales</taxon>
        <taxon>Passifloraceae</taxon>
        <taxon>Turnera</taxon>
    </lineage>
</organism>
<gene>
    <name evidence="3" type="ORF">Tsubulata_000019</name>
</gene>
<reference evidence="3" key="2">
    <citation type="journal article" date="2023" name="Plants (Basel)">
        <title>Annotation of the Turnera subulata (Passifloraceae) Draft Genome Reveals the S-Locus Evolved after the Divergence of Turneroideae from Passifloroideae in a Stepwise Manner.</title>
        <authorList>
            <person name="Henning P.M."/>
            <person name="Roalson E.H."/>
            <person name="Mir W."/>
            <person name="McCubbin A.G."/>
            <person name="Shore J.S."/>
        </authorList>
    </citation>
    <scope>NUCLEOTIDE SEQUENCE</scope>
    <source>
        <strain evidence="3">F60SS</strain>
    </source>
</reference>
<evidence type="ECO:0000256" key="2">
    <source>
        <dbReference type="ARBA" id="ARBA00022694"/>
    </source>
</evidence>
<dbReference type="PANTHER" id="PTHR15441:SF2">
    <property type="entry name" value="RIBONUCLEASE P_MRP PROTEIN SUBUNIT POP5"/>
    <property type="match status" value="1"/>
</dbReference>
<dbReference type="InterPro" id="IPR002759">
    <property type="entry name" value="Pop5/Rpp14/Rnp2-like"/>
</dbReference>
<dbReference type="Pfam" id="PF01900">
    <property type="entry name" value="RNase_P_Rpp14"/>
    <property type="match status" value="1"/>
</dbReference>
<comment type="similarity">
    <text evidence="1">Belongs to the eukaryotic/archaeal RNase P protein component 2 family.</text>
</comment>
<comment type="caution">
    <text evidence="3">The sequence shown here is derived from an EMBL/GenBank/DDBJ whole genome shotgun (WGS) entry which is preliminary data.</text>
</comment>
<reference evidence="3" key="1">
    <citation type="submission" date="2022-02" db="EMBL/GenBank/DDBJ databases">
        <authorList>
            <person name="Henning P.M."/>
            <person name="McCubbin A.G."/>
            <person name="Shore J.S."/>
        </authorList>
    </citation>
    <scope>NUCLEOTIDE SEQUENCE</scope>
    <source>
        <strain evidence="3">F60SS</strain>
        <tissue evidence="3">Leaves</tissue>
    </source>
</reference>
<dbReference type="GO" id="GO:0033204">
    <property type="term" value="F:ribonuclease P RNA binding"/>
    <property type="evidence" value="ECO:0007669"/>
    <property type="project" value="TreeGrafter"/>
</dbReference>
<proteinExistence type="inferred from homology"/>
<dbReference type="OrthoDB" id="24745at2759"/>
<dbReference type="AlphaFoldDB" id="A0A9Q0FJA5"/>
<evidence type="ECO:0000256" key="1">
    <source>
        <dbReference type="ARBA" id="ARBA00010800"/>
    </source>
</evidence>
<sequence>PKRPTISSSSSHITLNDVEAATPKMRQFKNRYMIFELFLDPNRDLKKVEPVKITPSNVTNAIRNSISENFGECGLGGAACKAAALKYDEMKFAQYKLLDGSSLSDADSREMHNNLEKIKCLEF</sequence>
<keyword evidence="4" id="KW-1185">Reference proteome</keyword>
<dbReference type="GO" id="GO:0000172">
    <property type="term" value="C:ribonuclease MRP complex"/>
    <property type="evidence" value="ECO:0007669"/>
    <property type="project" value="TreeGrafter"/>
</dbReference>
<dbReference type="GO" id="GO:0030681">
    <property type="term" value="C:multimeric ribonuclease P complex"/>
    <property type="evidence" value="ECO:0007669"/>
    <property type="project" value="TreeGrafter"/>
</dbReference>
<dbReference type="GO" id="GO:0005730">
    <property type="term" value="C:nucleolus"/>
    <property type="evidence" value="ECO:0007669"/>
    <property type="project" value="TreeGrafter"/>
</dbReference>
<dbReference type="GO" id="GO:0001682">
    <property type="term" value="P:tRNA 5'-leader removal"/>
    <property type="evidence" value="ECO:0007669"/>
    <property type="project" value="InterPro"/>
</dbReference>
<dbReference type="InterPro" id="IPR038085">
    <property type="entry name" value="Rnp2-like_sf"/>
</dbReference>
<evidence type="ECO:0000313" key="4">
    <source>
        <dbReference type="Proteomes" id="UP001141552"/>
    </source>
</evidence>
<dbReference type="SUPFAM" id="SSF160350">
    <property type="entry name" value="Rnp2-like"/>
    <property type="match status" value="1"/>
</dbReference>
<accession>A0A9Q0FJA5</accession>
<name>A0A9Q0FJA5_9ROSI</name>
<keyword evidence="2" id="KW-0819">tRNA processing</keyword>
<feature type="non-terminal residue" evidence="3">
    <location>
        <position position="123"/>
    </location>
</feature>